<dbReference type="PANTHER" id="PTHR48081">
    <property type="entry name" value="AB HYDROLASE SUPERFAMILY PROTEIN C4A8.06C"/>
    <property type="match status" value="1"/>
</dbReference>
<evidence type="ECO:0000313" key="5">
    <source>
        <dbReference type="EMBL" id="KAF9577591.1"/>
    </source>
</evidence>
<dbReference type="AlphaFoldDB" id="A0A9P6FM47"/>
<dbReference type="SUPFAM" id="SSF53474">
    <property type="entry name" value="alpha/beta-Hydrolases"/>
    <property type="match status" value="1"/>
</dbReference>
<dbReference type="EMBL" id="JAABOA010004630">
    <property type="protein sequence ID" value="KAF9577591.1"/>
    <property type="molecule type" value="Genomic_DNA"/>
</dbReference>
<keyword evidence="6" id="KW-1185">Reference proteome</keyword>
<feature type="non-terminal residue" evidence="5">
    <location>
        <position position="409"/>
    </location>
</feature>
<evidence type="ECO:0000256" key="3">
    <source>
        <dbReference type="SAM" id="SignalP"/>
    </source>
</evidence>
<accession>A0A9P6FM47</accession>
<feature type="compositionally biased region" description="Basic and acidic residues" evidence="2">
    <location>
        <begin position="132"/>
        <end position="145"/>
    </location>
</feature>
<dbReference type="GO" id="GO:0016787">
    <property type="term" value="F:hydrolase activity"/>
    <property type="evidence" value="ECO:0007669"/>
    <property type="project" value="UniProtKB-KW"/>
</dbReference>
<protein>
    <recommendedName>
        <fullName evidence="4">Alpha/beta hydrolase fold-3 domain-containing protein</fullName>
    </recommendedName>
</protein>
<reference evidence="5" key="1">
    <citation type="journal article" date="2020" name="Fungal Divers.">
        <title>Resolving the Mortierellaceae phylogeny through synthesis of multi-gene phylogenetics and phylogenomics.</title>
        <authorList>
            <person name="Vandepol N."/>
            <person name="Liber J."/>
            <person name="Desiro A."/>
            <person name="Na H."/>
            <person name="Kennedy M."/>
            <person name="Barry K."/>
            <person name="Grigoriev I.V."/>
            <person name="Miller A.N."/>
            <person name="O'Donnell K."/>
            <person name="Stajich J.E."/>
            <person name="Bonito G."/>
        </authorList>
    </citation>
    <scope>NUCLEOTIDE SEQUENCE</scope>
    <source>
        <strain evidence="5">KOD1015</strain>
    </source>
</reference>
<dbReference type="InterPro" id="IPR013094">
    <property type="entry name" value="AB_hydrolase_3"/>
</dbReference>
<feature type="chain" id="PRO_5040139942" description="Alpha/beta hydrolase fold-3 domain-containing protein" evidence="3">
    <location>
        <begin position="24"/>
        <end position="409"/>
    </location>
</feature>
<dbReference type="Pfam" id="PF07859">
    <property type="entry name" value="Abhydrolase_3"/>
    <property type="match status" value="1"/>
</dbReference>
<sequence>MRKTWTVRLALAMSFLKTYLLQAEHLPIEVCQARSRSIPFMTAPSGVRVNKVKIPAFPYRVRAEAILYECLSEEERSLLGMERKPQGAKPGLRPSEGLQVNEHKTNDQDREQSDSESDSYSSSSSLSDGEWEEHQPLYREQKQDPFEEGLDAEWLEYIGDDDEDSDSNNENTSANQQKAAVLYLHGGGYYTGSKEEHRVLIGPLVKRLGKNIRILTINYRLAPQHPFPAALIDALTSYMWLMDQSVSEAFSLGSTSTPSRATLYQNQQTHEQPSTQDTFQPHQIVFMGDSAGGGLAISLSLLLRDYGCSSSLPQPRTIVTWSPWLDLSQSLPSFKENALTDCIPYENFVHQHSEVVDKMFEHEGEYVDPERGVRVRQRAQVYCPDSQLRMKYASPIFEKDFRGIPSIFI</sequence>
<dbReference type="InterPro" id="IPR050300">
    <property type="entry name" value="GDXG_lipolytic_enzyme"/>
</dbReference>
<organism evidence="5 6">
    <name type="scientific">Lunasporangiospora selenospora</name>
    <dbReference type="NCBI Taxonomy" id="979761"/>
    <lineage>
        <taxon>Eukaryota</taxon>
        <taxon>Fungi</taxon>
        <taxon>Fungi incertae sedis</taxon>
        <taxon>Mucoromycota</taxon>
        <taxon>Mortierellomycotina</taxon>
        <taxon>Mortierellomycetes</taxon>
        <taxon>Mortierellales</taxon>
        <taxon>Mortierellaceae</taxon>
        <taxon>Lunasporangiospora</taxon>
    </lineage>
</organism>
<feature type="region of interest" description="Disordered" evidence="2">
    <location>
        <begin position="82"/>
        <end position="145"/>
    </location>
</feature>
<proteinExistence type="predicted"/>
<feature type="signal peptide" evidence="3">
    <location>
        <begin position="1"/>
        <end position="23"/>
    </location>
</feature>
<feature type="domain" description="Alpha/beta hydrolase fold-3" evidence="4">
    <location>
        <begin position="181"/>
        <end position="341"/>
    </location>
</feature>
<feature type="compositionally biased region" description="Low complexity" evidence="2">
    <location>
        <begin position="118"/>
        <end position="128"/>
    </location>
</feature>
<dbReference type="Gene3D" id="3.40.50.1820">
    <property type="entry name" value="alpha/beta hydrolase"/>
    <property type="match status" value="1"/>
</dbReference>
<name>A0A9P6FM47_9FUNG</name>
<evidence type="ECO:0000256" key="2">
    <source>
        <dbReference type="SAM" id="MobiDB-lite"/>
    </source>
</evidence>
<feature type="compositionally biased region" description="Basic and acidic residues" evidence="2">
    <location>
        <begin position="101"/>
        <end position="113"/>
    </location>
</feature>
<evidence type="ECO:0000256" key="1">
    <source>
        <dbReference type="ARBA" id="ARBA00022801"/>
    </source>
</evidence>
<dbReference type="OrthoDB" id="408631at2759"/>
<evidence type="ECO:0000259" key="4">
    <source>
        <dbReference type="Pfam" id="PF07859"/>
    </source>
</evidence>
<dbReference type="PANTHER" id="PTHR48081:SF8">
    <property type="entry name" value="ALPHA_BETA HYDROLASE FOLD-3 DOMAIN-CONTAINING PROTEIN-RELATED"/>
    <property type="match status" value="1"/>
</dbReference>
<gene>
    <name evidence="5" type="ORF">BGW38_007107</name>
</gene>
<dbReference type="InterPro" id="IPR029058">
    <property type="entry name" value="AB_hydrolase_fold"/>
</dbReference>
<dbReference type="Proteomes" id="UP000780801">
    <property type="component" value="Unassembled WGS sequence"/>
</dbReference>
<keyword evidence="3" id="KW-0732">Signal</keyword>
<evidence type="ECO:0000313" key="6">
    <source>
        <dbReference type="Proteomes" id="UP000780801"/>
    </source>
</evidence>
<keyword evidence="1" id="KW-0378">Hydrolase</keyword>
<comment type="caution">
    <text evidence="5">The sequence shown here is derived from an EMBL/GenBank/DDBJ whole genome shotgun (WGS) entry which is preliminary data.</text>
</comment>